<evidence type="ECO:0000256" key="10">
    <source>
        <dbReference type="ARBA" id="ARBA00023136"/>
    </source>
</evidence>
<dbReference type="SUPFAM" id="SSF81665">
    <property type="entry name" value="Calcium ATPase, transmembrane domain M"/>
    <property type="match status" value="1"/>
</dbReference>
<dbReference type="InterPro" id="IPR036163">
    <property type="entry name" value="HMA_dom_sf"/>
</dbReference>
<dbReference type="NCBIfam" id="TIGR01525">
    <property type="entry name" value="ATPase-IB_hvy"/>
    <property type="match status" value="1"/>
</dbReference>
<evidence type="ECO:0000259" key="14">
    <source>
        <dbReference type="PROSITE" id="PS50846"/>
    </source>
</evidence>
<dbReference type="EMBL" id="JMFG01000020">
    <property type="protein sequence ID" value="KDA53670.1"/>
    <property type="molecule type" value="Genomic_DNA"/>
</dbReference>
<dbReference type="GO" id="GO:0005524">
    <property type="term" value="F:ATP binding"/>
    <property type="evidence" value="ECO:0007669"/>
    <property type="project" value="UniProtKB-UniRule"/>
</dbReference>
<dbReference type="InterPro" id="IPR051014">
    <property type="entry name" value="Cation_Transport_ATPase_IB"/>
</dbReference>
<keyword evidence="16" id="KW-1185">Reference proteome</keyword>
<dbReference type="GO" id="GO:0005886">
    <property type="term" value="C:plasma membrane"/>
    <property type="evidence" value="ECO:0007669"/>
    <property type="project" value="UniProtKB-SubCell"/>
</dbReference>
<feature type="transmembrane region" description="Helical" evidence="13">
    <location>
        <begin position="316"/>
        <end position="334"/>
    </location>
</feature>
<dbReference type="InterPro" id="IPR008250">
    <property type="entry name" value="ATPase_P-typ_transduc_dom_A_sf"/>
</dbReference>
<dbReference type="Gene3D" id="3.40.50.1000">
    <property type="entry name" value="HAD superfamily/HAD-like"/>
    <property type="match status" value="1"/>
</dbReference>
<dbReference type="NCBIfam" id="TIGR01511">
    <property type="entry name" value="ATPase-IB1_Cu"/>
    <property type="match status" value="1"/>
</dbReference>
<evidence type="ECO:0000256" key="13">
    <source>
        <dbReference type="RuleBase" id="RU362081"/>
    </source>
</evidence>
<dbReference type="SUPFAM" id="SSF55008">
    <property type="entry name" value="HMA, heavy metal-associated domain"/>
    <property type="match status" value="1"/>
</dbReference>
<gene>
    <name evidence="15" type="ORF">EG19_05580</name>
</gene>
<evidence type="ECO:0000256" key="3">
    <source>
        <dbReference type="ARBA" id="ARBA00022448"/>
    </source>
</evidence>
<feature type="domain" description="HMA" evidence="14">
    <location>
        <begin position="5"/>
        <end position="71"/>
    </location>
</feature>
<dbReference type="InterPro" id="IPR018303">
    <property type="entry name" value="ATPase_P-typ_P_site"/>
</dbReference>
<dbReference type="InterPro" id="IPR059000">
    <property type="entry name" value="ATPase_P-type_domA"/>
</dbReference>
<dbReference type="SUPFAM" id="SSF81653">
    <property type="entry name" value="Calcium ATPase, transduction domain A"/>
    <property type="match status" value="1"/>
</dbReference>
<dbReference type="GO" id="GO:0046872">
    <property type="term" value="F:metal ion binding"/>
    <property type="evidence" value="ECO:0007669"/>
    <property type="project" value="UniProtKB-KW"/>
</dbReference>
<dbReference type="InterPro" id="IPR044492">
    <property type="entry name" value="P_typ_ATPase_HD_dom"/>
</dbReference>
<dbReference type="CDD" id="cd00371">
    <property type="entry name" value="HMA"/>
    <property type="match status" value="1"/>
</dbReference>
<dbReference type="CDD" id="cd02079">
    <property type="entry name" value="P-type_ATPase_HM"/>
    <property type="match status" value="1"/>
</dbReference>
<dbReference type="NCBIfam" id="TIGR01494">
    <property type="entry name" value="ATPase_P-type"/>
    <property type="match status" value="1"/>
</dbReference>
<keyword evidence="9 13" id="KW-1133">Transmembrane helix</keyword>
<feature type="transmembrane region" description="Helical" evidence="13">
    <location>
        <begin position="116"/>
        <end position="135"/>
    </location>
</feature>
<keyword evidence="6 13" id="KW-0547">Nucleotide-binding</keyword>
<comment type="subcellular location">
    <subcellularLocation>
        <location evidence="13">Cell membrane</location>
    </subcellularLocation>
    <subcellularLocation>
        <location evidence="1">Membrane</location>
        <topology evidence="1">Multi-pass membrane protein</topology>
    </subcellularLocation>
</comment>
<evidence type="ECO:0000256" key="4">
    <source>
        <dbReference type="ARBA" id="ARBA00022692"/>
    </source>
</evidence>
<evidence type="ECO:0000256" key="6">
    <source>
        <dbReference type="ARBA" id="ARBA00022741"/>
    </source>
</evidence>
<dbReference type="OrthoDB" id="9760802at2"/>
<keyword evidence="13" id="KW-1003">Cell membrane</keyword>
<keyword evidence="8" id="KW-1278">Translocase</keyword>
<evidence type="ECO:0000256" key="1">
    <source>
        <dbReference type="ARBA" id="ARBA00004141"/>
    </source>
</evidence>
<accession>A0A062XYS8</accession>
<dbReference type="Gene3D" id="3.40.1110.10">
    <property type="entry name" value="Calcium-transporting ATPase, cytoplasmic domain N"/>
    <property type="match status" value="1"/>
</dbReference>
<dbReference type="PRINTS" id="PR00119">
    <property type="entry name" value="CATATPASE"/>
</dbReference>
<organism evidence="15 16">
    <name type="scientific">Thermoanaerobaculum aquaticum</name>
    <dbReference type="NCBI Taxonomy" id="1312852"/>
    <lineage>
        <taxon>Bacteria</taxon>
        <taxon>Pseudomonadati</taxon>
        <taxon>Acidobacteriota</taxon>
        <taxon>Thermoanaerobaculia</taxon>
        <taxon>Thermoanaerobaculales</taxon>
        <taxon>Thermoanaerobaculaceae</taxon>
        <taxon>Thermoanaerobaculum</taxon>
    </lineage>
</organism>
<evidence type="ECO:0000256" key="12">
    <source>
        <dbReference type="ARBA" id="ARBA00047308"/>
    </source>
</evidence>
<dbReference type="FunFam" id="2.70.150.10:FF:000002">
    <property type="entry name" value="Copper-transporting ATPase 1, putative"/>
    <property type="match status" value="1"/>
</dbReference>
<dbReference type="InterPro" id="IPR006121">
    <property type="entry name" value="HMA_dom"/>
</dbReference>
<dbReference type="PROSITE" id="PS00154">
    <property type="entry name" value="ATPASE_E1_E2"/>
    <property type="match status" value="1"/>
</dbReference>
<dbReference type="PANTHER" id="PTHR48085:SF5">
    <property type="entry name" value="CADMIUM_ZINC-TRANSPORTING ATPASE HMA4-RELATED"/>
    <property type="match status" value="1"/>
</dbReference>
<dbReference type="SFLD" id="SFLDS00003">
    <property type="entry name" value="Haloacid_Dehalogenase"/>
    <property type="match status" value="1"/>
</dbReference>
<dbReference type="PANTHER" id="PTHR48085">
    <property type="entry name" value="CADMIUM/ZINC-TRANSPORTING ATPASE HMA2-RELATED"/>
    <property type="match status" value="1"/>
</dbReference>
<keyword evidence="3" id="KW-0813">Transport</keyword>
<dbReference type="Pfam" id="PF00122">
    <property type="entry name" value="E1-E2_ATPase"/>
    <property type="match status" value="1"/>
</dbReference>
<dbReference type="PROSITE" id="PS50846">
    <property type="entry name" value="HMA_2"/>
    <property type="match status" value="1"/>
</dbReference>
<evidence type="ECO:0000256" key="11">
    <source>
        <dbReference type="ARBA" id="ARBA00039097"/>
    </source>
</evidence>
<evidence type="ECO:0000256" key="9">
    <source>
        <dbReference type="ARBA" id="ARBA00022989"/>
    </source>
</evidence>
<dbReference type="NCBIfam" id="TIGR01512">
    <property type="entry name" value="ATPase-IB2_Cd"/>
    <property type="match status" value="1"/>
</dbReference>
<dbReference type="PROSITE" id="PS01229">
    <property type="entry name" value="COF_2"/>
    <property type="match status" value="1"/>
</dbReference>
<dbReference type="Pfam" id="PF00403">
    <property type="entry name" value="HMA"/>
    <property type="match status" value="1"/>
</dbReference>
<dbReference type="Pfam" id="PF00702">
    <property type="entry name" value="Hydrolase"/>
    <property type="match status" value="1"/>
</dbReference>
<dbReference type="InterPro" id="IPR023299">
    <property type="entry name" value="ATPase_P-typ_cyto_dom_N"/>
</dbReference>
<feature type="transmembrane region" description="Helical" evidence="13">
    <location>
        <begin position="155"/>
        <end position="176"/>
    </location>
</feature>
<comment type="catalytic activity">
    <reaction evidence="12">
        <text>Zn(2+)(in) + ATP + H2O = Zn(2+)(out) + ADP + phosphate + H(+)</text>
        <dbReference type="Rhea" id="RHEA:20621"/>
        <dbReference type="ChEBI" id="CHEBI:15377"/>
        <dbReference type="ChEBI" id="CHEBI:15378"/>
        <dbReference type="ChEBI" id="CHEBI:29105"/>
        <dbReference type="ChEBI" id="CHEBI:30616"/>
        <dbReference type="ChEBI" id="CHEBI:43474"/>
        <dbReference type="ChEBI" id="CHEBI:456216"/>
        <dbReference type="EC" id="7.2.2.12"/>
    </reaction>
</comment>
<dbReference type="STRING" id="1312852.EG19_05580"/>
<dbReference type="SFLD" id="SFLDG00002">
    <property type="entry name" value="C1.7:_P-type_atpase_like"/>
    <property type="match status" value="1"/>
</dbReference>
<dbReference type="InterPro" id="IPR023214">
    <property type="entry name" value="HAD_sf"/>
</dbReference>
<dbReference type="SFLD" id="SFLDF00027">
    <property type="entry name" value="p-type_atpase"/>
    <property type="match status" value="1"/>
</dbReference>
<dbReference type="InterPro" id="IPR027256">
    <property type="entry name" value="P-typ_ATPase_IB"/>
</dbReference>
<dbReference type="Proteomes" id="UP000027284">
    <property type="component" value="Unassembled WGS sequence"/>
</dbReference>
<keyword evidence="7 13" id="KW-0067">ATP-binding</keyword>
<evidence type="ECO:0000256" key="5">
    <source>
        <dbReference type="ARBA" id="ARBA00022723"/>
    </source>
</evidence>
<protein>
    <recommendedName>
        <fullName evidence="11">P-type Zn(2+) transporter</fullName>
        <ecNumber evidence="11">7.2.2.12</ecNumber>
    </recommendedName>
</protein>
<feature type="transmembrane region" description="Helical" evidence="13">
    <location>
        <begin position="642"/>
        <end position="665"/>
    </location>
</feature>
<proteinExistence type="inferred from homology"/>
<dbReference type="Gene3D" id="2.70.150.10">
    <property type="entry name" value="Calcium-transporting ATPase, cytoplasmic transduction domain A"/>
    <property type="match status" value="1"/>
</dbReference>
<dbReference type="RefSeq" id="WP_038049552.1">
    <property type="nucleotide sequence ID" value="NZ_JMFG01000020.1"/>
</dbReference>
<feature type="transmembrane region" description="Helical" evidence="13">
    <location>
        <begin position="87"/>
        <end position="109"/>
    </location>
</feature>
<keyword evidence="5 13" id="KW-0479">Metal-binding</keyword>
<dbReference type="AlphaFoldDB" id="A0A062XYS8"/>
<dbReference type="PRINTS" id="PR00941">
    <property type="entry name" value="CDATPASE"/>
</dbReference>
<evidence type="ECO:0000256" key="8">
    <source>
        <dbReference type="ARBA" id="ARBA00022967"/>
    </source>
</evidence>
<name>A0A062XYS8_9BACT</name>
<feature type="transmembrane region" description="Helical" evidence="13">
    <location>
        <begin position="340"/>
        <end position="369"/>
    </location>
</feature>
<dbReference type="Gene3D" id="3.30.70.100">
    <property type="match status" value="1"/>
</dbReference>
<comment type="similarity">
    <text evidence="2 13">Belongs to the cation transport ATPase (P-type) (TC 3.A.3) family. Type IB subfamily.</text>
</comment>
<evidence type="ECO:0000256" key="7">
    <source>
        <dbReference type="ARBA" id="ARBA00022840"/>
    </source>
</evidence>
<dbReference type="EC" id="7.2.2.12" evidence="11"/>
<comment type="caution">
    <text evidence="15">The sequence shown here is derived from an EMBL/GenBank/DDBJ whole genome shotgun (WGS) entry which is preliminary data.</text>
</comment>
<dbReference type="InterPro" id="IPR036412">
    <property type="entry name" value="HAD-like_sf"/>
</dbReference>
<evidence type="ECO:0000256" key="2">
    <source>
        <dbReference type="ARBA" id="ARBA00006024"/>
    </source>
</evidence>
<evidence type="ECO:0000313" key="16">
    <source>
        <dbReference type="Proteomes" id="UP000027284"/>
    </source>
</evidence>
<dbReference type="SUPFAM" id="SSF56784">
    <property type="entry name" value="HAD-like"/>
    <property type="match status" value="1"/>
</dbReference>
<keyword evidence="10 13" id="KW-0472">Membrane</keyword>
<dbReference type="InterPro" id="IPR023298">
    <property type="entry name" value="ATPase_P-typ_TM_dom_sf"/>
</dbReference>
<dbReference type="GO" id="GO:0016463">
    <property type="term" value="F:P-type zinc transporter activity"/>
    <property type="evidence" value="ECO:0007669"/>
    <property type="project" value="UniProtKB-EC"/>
</dbReference>
<sequence length="695" mass="72913">MAKTVRLEVPIKGMDCAQCAHHVEKAIAQLPGVAAVEVFLAAEKAVVHGDPQQLDLAAIRQAVEGAGYSVPEMPEAPTSRERVPRHFTLLLAAVFALVLLVVVAGEWLGLFEKLNVAVPFPLGLALVLVGGYPVFRNVLRAALRRQVTSHTLMTLGAVAALAVGEWVAAAIVVLFMRVGDFVERFTGESARRAVRDLTLLAPQTARVERSGAEVEVPVGEVKPGETVIVRPGERIPVDGEVVAGHATVDQAAITGEAMPVEVGPGSQVFAATVATLGSLRIRATRVGEDSTFGRVIKLVEEAEAHRAEVQRLADKFSSYYLPVVAGVTAVTWLLSRNPLAAAAVLVVACSCSFALATPVAMLASIGAAARRGLLIKGGKYLEELARADVLLVDKTGTLTLGRPQITDVVPLNNLPAAEILRLAASAERYSEHPLAEAVRAAAAAQGLSLLEPQTFTPIPGLGVQAQVNGHQVVVGSPRLAPEAQNLPALQQLQASGKTLLLVVVDGQAVGILAAADTLRPEVPQALAQLKALGIEQVELLTGDNPQTAARLAEELGVRFRANLLPEDKIRIVKEYQRQGHRVVMIGDGVNDAPALAQANVGIAMGAAGTDVALEAAHLALMREDWTLVPEAFRLARHTMGVVLGNLLFTALYNLAGLSLAALGLLPPTVAAAAQSLPDLGILGNSARLLQAGKSR</sequence>
<dbReference type="FunFam" id="3.30.70.100:FF:000001">
    <property type="entry name" value="ATPase copper transporting beta"/>
    <property type="match status" value="1"/>
</dbReference>
<dbReference type="InterPro" id="IPR001757">
    <property type="entry name" value="P_typ_ATPase"/>
</dbReference>
<evidence type="ECO:0000313" key="15">
    <source>
        <dbReference type="EMBL" id="KDA53670.1"/>
    </source>
</evidence>
<keyword evidence="4 13" id="KW-0812">Transmembrane</keyword>
<dbReference type="GO" id="GO:0016887">
    <property type="term" value="F:ATP hydrolysis activity"/>
    <property type="evidence" value="ECO:0007669"/>
    <property type="project" value="InterPro"/>
</dbReference>
<reference evidence="15 16" key="1">
    <citation type="submission" date="2014-04" db="EMBL/GenBank/DDBJ databases">
        <title>The Genome Sequence of Thermoanaerobaculum aquaticum MP-01, The First Cultivated Group 23 Acidobacterium.</title>
        <authorList>
            <person name="Stamps B.W."/>
            <person name="Losey N.A."/>
            <person name="Lawson P.A."/>
            <person name="Stevenson B.S."/>
        </authorList>
    </citation>
    <scope>NUCLEOTIDE SEQUENCE [LARGE SCALE GENOMIC DNA]</scope>
    <source>
        <strain evidence="15 16">MP-01</strain>
    </source>
</reference>